<dbReference type="EMBL" id="CP071463">
    <property type="protein sequence ID" value="QSW84206.1"/>
    <property type="molecule type" value="Genomic_DNA"/>
</dbReference>
<keyword evidence="1" id="KW-0812">Transmembrane</keyword>
<dbReference type="KEGG" id="hlo:J0X27_12195"/>
<dbReference type="AlphaFoldDB" id="A0A8A2U6E0"/>
<evidence type="ECO:0000313" key="2">
    <source>
        <dbReference type="EMBL" id="QSW84206.1"/>
    </source>
</evidence>
<feature type="transmembrane region" description="Helical" evidence="1">
    <location>
        <begin position="32"/>
        <end position="54"/>
    </location>
</feature>
<evidence type="ECO:0000313" key="3">
    <source>
        <dbReference type="Proteomes" id="UP000663191"/>
    </source>
</evidence>
<dbReference type="Pfam" id="PF25957">
    <property type="entry name" value="DUF7994"/>
    <property type="match status" value="1"/>
</dbReference>
<feature type="transmembrane region" description="Helical" evidence="1">
    <location>
        <begin position="136"/>
        <end position="155"/>
    </location>
</feature>
<feature type="transmembrane region" description="Helical" evidence="1">
    <location>
        <begin position="66"/>
        <end position="90"/>
    </location>
</feature>
<dbReference type="GeneID" id="63184517"/>
<dbReference type="InterPro" id="IPR058307">
    <property type="entry name" value="DUF7994"/>
</dbReference>
<evidence type="ECO:0000256" key="1">
    <source>
        <dbReference type="SAM" id="Phobius"/>
    </source>
</evidence>
<protein>
    <submittedName>
        <fullName evidence="2">Uncharacterized protein</fullName>
    </submittedName>
</protein>
<proteinExistence type="predicted"/>
<name>A0A8A2U6E0_9EURY</name>
<dbReference type="OrthoDB" id="187657at2157"/>
<accession>A0A8A2U6E0</accession>
<gene>
    <name evidence="2" type="ORF">J0X27_12195</name>
</gene>
<dbReference type="RefSeq" id="WP_207269452.1">
    <property type="nucleotide sequence ID" value="NZ_CP071463.1"/>
</dbReference>
<reference evidence="2 3" key="1">
    <citation type="journal article" date="2006" name="Int. J. Syst. Evol. Microbiol.">
        <title>Haloterrigena longa sp. nov. and Haloterrigena limicola sp. nov., extremely halophilic archaea isolated from a salt lake.</title>
        <authorList>
            <person name="Cui H.L."/>
            <person name="Tohty D."/>
            <person name="Zhou P.J."/>
            <person name="Liu S.J."/>
        </authorList>
    </citation>
    <scope>NUCLEOTIDE SEQUENCE [LARGE SCALE GENOMIC DNA]</scope>
    <source>
        <strain evidence="2 3">ABH32</strain>
    </source>
</reference>
<keyword evidence="1" id="KW-1133">Transmembrane helix</keyword>
<organism evidence="2 3">
    <name type="scientific">Natrinema longum</name>
    <dbReference type="NCBI Taxonomy" id="370324"/>
    <lineage>
        <taxon>Archaea</taxon>
        <taxon>Methanobacteriati</taxon>
        <taxon>Methanobacteriota</taxon>
        <taxon>Stenosarchaea group</taxon>
        <taxon>Halobacteria</taxon>
        <taxon>Halobacteriales</taxon>
        <taxon>Natrialbaceae</taxon>
        <taxon>Natrinema</taxon>
    </lineage>
</organism>
<keyword evidence="3" id="KW-1185">Reference proteome</keyword>
<keyword evidence="1" id="KW-0472">Membrane</keyword>
<dbReference type="Proteomes" id="UP000663191">
    <property type="component" value="Chromosome"/>
</dbReference>
<sequence>MKRRLASLLGVGMLGLVSASLAAFGSSVLTGPLAGAFLAGFALSAILLLVGGLVDSITVVGRPVPWNVVVGIGDILLAAVVTLSAIRSALVTDDAWSWLFAGGVAIGCTSLAWFGVQTARDSRHVDLEATPSSRRLVAIALLVAASFGIGVFVATSV</sequence>
<feature type="transmembrane region" description="Helical" evidence="1">
    <location>
        <begin position="96"/>
        <end position="116"/>
    </location>
</feature>